<dbReference type="EMBL" id="SMFU01000007">
    <property type="protein sequence ID" value="TCK08745.1"/>
    <property type="molecule type" value="Genomic_DNA"/>
</dbReference>
<dbReference type="Gene3D" id="3.30.70.270">
    <property type="match status" value="1"/>
</dbReference>
<evidence type="ECO:0000256" key="2">
    <source>
        <dbReference type="ARBA" id="ARBA00004651"/>
    </source>
</evidence>
<comment type="subcellular location">
    <subcellularLocation>
        <location evidence="2">Cell membrane</location>
        <topology evidence="2">Multi-pass membrane protein</topology>
    </subcellularLocation>
</comment>
<keyword evidence="4" id="KW-1003">Cell membrane</keyword>
<evidence type="ECO:0000256" key="6">
    <source>
        <dbReference type="ARBA" id="ARBA00022989"/>
    </source>
</evidence>
<comment type="cofactor">
    <cofactor evidence="1">
        <name>Mg(2+)</name>
        <dbReference type="ChEBI" id="CHEBI:18420"/>
    </cofactor>
</comment>
<dbReference type="InterPro" id="IPR050469">
    <property type="entry name" value="Diguanylate_Cyclase"/>
</dbReference>
<comment type="catalytic activity">
    <reaction evidence="8">
        <text>2 GTP = 3',3'-c-di-GMP + 2 diphosphate</text>
        <dbReference type="Rhea" id="RHEA:24898"/>
        <dbReference type="ChEBI" id="CHEBI:33019"/>
        <dbReference type="ChEBI" id="CHEBI:37565"/>
        <dbReference type="ChEBI" id="CHEBI:58805"/>
        <dbReference type="EC" id="2.7.7.65"/>
    </reaction>
</comment>
<gene>
    <name evidence="12" type="ORF">CLV83_0837</name>
</gene>
<evidence type="ECO:0000256" key="3">
    <source>
        <dbReference type="ARBA" id="ARBA00012528"/>
    </source>
</evidence>
<dbReference type="GO" id="GO:1902201">
    <property type="term" value="P:negative regulation of bacterial-type flagellum-dependent cell motility"/>
    <property type="evidence" value="ECO:0007669"/>
    <property type="project" value="TreeGrafter"/>
</dbReference>
<proteinExistence type="predicted"/>
<dbReference type="Proteomes" id="UP000294546">
    <property type="component" value="Unassembled WGS sequence"/>
</dbReference>
<comment type="caution">
    <text evidence="12">The sequence shown here is derived from an EMBL/GenBank/DDBJ whole genome shotgun (WGS) entry which is preliminary data.</text>
</comment>
<keyword evidence="5 10" id="KW-0812">Transmembrane</keyword>
<keyword evidence="13" id="KW-1185">Reference proteome</keyword>
<dbReference type="GO" id="GO:0005886">
    <property type="term" value="C:plasma membrane"/>
    <property type="evidence" value="ECO:0007669"/>
    <property type="project" value="UniProtKB-SubCell"/>
</dbReference>
<keyword evidence="9" id="KW-0175">Coiled coil</keyword>
<dbReference type="RefSeq" id="WP_132287913.1">
    <property type="nucleotide sequence ID" value="NZ_SMFU01000007.1"/>
</dbReference>
<dbReference type="InterPro" id="IPR029787">
    <property type="entry name" value="Nucleotide_cyclase"/>
</dbReference>
<keyword evidence="6 10" id="KW-1133">Transmembrane helix</keyword>
<dbReference type="FunFam" id="3.30.70.270:FF:000001">
    <property type="entry name" value="Diguanylate cyclase domain protein"/>
    <property type="match status" value="1"/>
</dbReference>
<feature type="domain" description="GGDEF" evidence="11">
    <location>
        <begin position="377"/>
        <end position="513"/>
    </location>
</feature>
<dbReference type="CDD" id="cd01949">
    <property type="entry name" value="GGDEF"/>
    <property type="match status" value="1"/>
</dbReference>
<dbReference type="PANTHER" id="PTHR45138">
    <property type="entry name" value="REGULATORY COMPONENTS OF SENSORY TRANSDUCTION SYSTEM"/>
    <property type="match status" value="1"/>
</dbReference>
<dbReference type="Gene3D" id="3.30.450.20">
    <property type="entry name" value="PAS domain"/>
    <property type="match status" value="1"/>
</dbReference>
<evidence type="ECO:0000259" key="11">
    <source>
        <dbReference type="PROSITE" id="PS50887"/>
    </source>
</evidence>
<dbReference type="InterPro" id="IPR043128">
    <property type="entry name" value="Rev_trsase/Diguanyl_cyclase"/>
</dbReference>
<protein>
    <recommendedName>
        <fullName evidence="3">diguanylate cyclase</fullName>
        <ecNumber evidence="3">2.7.7.65</ecNumber>
    </recommendedName>
</protein>
<dbReference type="InterPro" id="IPR033479">
    <property type="entry name" value="dCache_1"/>
</dbReference>
<dbReference type="GO" id="GO:0043709">
    <property type="term" value="P:cell adhesion involved in single-species biofilm formation"/>
    <property type="evidence" value="ECO:0007669"/>
    <property type="project" value="TreeGrafter"/>
</dbReference>
<dbReference type="PANTHER" id="PTHR45138:SF9">
    <property type="entry name" value="DIGUANYLATE CYCLASE DGCM-RELATED"/>
    <property type="match status" value="1"/>
</dbReference>
<evidence type="ECO:0000313" key="12">
    <source>
        <dbReference type="EMBL" id="TCK08745.1"/>
    </source>
</evidence>
<dbReference type="GO" id="GO:0052621">
    <property type="term" value="F:diguanylate cyclase activity"/>
    <property type="evidence" value="ECO:0007669"/>
    <property type="project" value="UniProtKB-EC"/>
</dbReference>
<dbReference type="SUPFAM" id="SSF55073">
    <property type="entry name" value="Nucleotide cyclase"/>
    <property type="match status" value="1"/>
</dbReference>
<feature type="transmembrane region" description="Helical" evidence="10">
    <location>
        <begin position="12"/>
        <end position="29"/>
    </location>
</feature>
<dbReference type="OrthoDB" id="73375at2"/>
<dbReference type="NCBIfam" id="TIGR00254">
    <property type="entry name" value="GGDEF"/>
    <property type="match status" value="1"/>
</dbReference>
<evidence type="ECO:0000256" key="10">
    <source>
        <dbReference type="SAM" id="Phobius"/>
    </source>
</evidence>
<keyword evidence="7 10" id="KW-0472">Membrane</keyword>
<evidence type="ECO:0000256" key="8">
    <source>
        <dbReference type="ARBA" id="ARBA00034247"/>
    </source>
</evidence>
<evidence type="ECO:0000256" key="9">
    <source>
        <dbReference type="SAM" id="Coils"/>
    </source>
</evidence>
<evidence type="ECO:0000256" key="5">
    <source>
        <dbReference type="ARBA" id="ARBA00022692"/>
    </source>
</evidence>
<sequence length="532" mass="59807">MTQHRARFEWITLLASLALLGVYIVWTIIERHASTNEQEQQRLTAQAEIVNSYLTEQLSSIYRVLELVRRNLPEWRESEEALEHANIEFQHHIETLTGIRTLLALDQSGDVIASSRVSLLHQNFSQREYFQVALKDPSTETLHMAKPFLAVTDHWVMTFSLRVVDKNGNFDGMVIASIDPERFRNTLNAVNYAPDMWSALAHGSGTQLLMEPFREGQQGMNLAQPGSFFSRHIESGQEKNLLSGRVYATGEERIMALRTIQPADLHLDAPIILAVGRDLDRVFADWWDFTLSRGLIFMLLCVSSSFLMFRLQSAQRARYTSEVAASALIKEKNAQLEQLNAELTLLALNDGLTGIANRRSFDEVFIKEWKRCQREASPLTLMLVDIDYFKPFNDHYGHLEGDECIREVAAQLRKSLTRASDFVARYGGEEFACLVPKCDFETATQLAEKLRQSVENLAIPHSHSQVSTSVTISVGYAVCVPDQSPPTALIAKADECLYYAKAGGRNQAMGCDCATNTEPAAAAPLDTEQTLK</sequence>
<evidence type="ECO:0000256" key="4">
    <source>
        <dbReference type="ARBA" id="ARBA00022475"/>
    </source>
</evidence>
<dbReference type="Pfam" id="PF00990">
    <property type="entry name" value="GGDEF"/>
    <property type="match status" value="1"/>
</dbReference>
<dbReference type="CDD" id="cd12914">
    <property type="entry name" value="PDC1_DGC_like"/>
    <property type="match status" value="1"/>
</dbReference>
<dbReference type="InterPro" id="IPR000160">
    <property type="entry name" value="GGDEF_dom"/>
</dbReference>
<dbReference type="SMART" id="SM00267">
    <property type="entry name" value="GGDEF"/>
    <property type="match status" value="1"/>
</dbReference>
<organism evidence="12 13">
    <name type="scientific">Marinobacterium mangrovicola</name>
    <dbReference type="NCBI Taxonomy" id="1476959"/>
    <lineage>
        <taxon>Bacteria</taxon>
        <taxon>Pseudomonadati</taxon>
        <taxon>Pseudomonadota</taxon>
        <taxon>Gammaproteobacteria</taxon>
        <taxon>Oceanospirillales</taxon>
        <taxon>Oceanospirillaceae</taxon>
        <taxon>Marinobacterium</taxon>
    </lineage>
</organism>
<evidence type="ECO:0000313" key="13">
    <source>
        <dbReference type="Proteomes" id="UP000294546"/>
    </source>
</evidence>
<dbReference type="PROSITE" id="PS50887">
    <property type="entry name" value="GGDEF"/>
    <property type="match status" value="1"/>
</dbReference>
<evidence type="ECO:0000256" key="1">
    <source>
        <dbReference type="ARBA" id="ARBA00001946"/>
    </source>
</evidence>
<dbReference type="Pfam" id="PF02743">
    <property type="entry name" value="dCache_1"/>
    <property type="match status" value="1"/>
</dbReference>
<name>A0A4R1GP53_9GAMM</name>
<evidence type="ECO:0000256" key="7">
    <source>
        <dbReference type="ARBA" id="ARBA00023136"/>
    </source>
</evidence>
<reference evidence="12 13" key="1">
    <citation type="submission" date="2019-03" db="EMBL/GenBank/DDBJ databases">
        <title>Genomic Encyclopedia of Archaeal and Bacterial Type Strains, Phase II (KMG-II): from individual species to whole genera.</title>
        <authorList>
            <person name="Goeker M."/>
        </authorList>
    </citation>
    <scope>NUCLEOTIDE SEQUENCE [LARGE SCALE GENOMIC DNA]</scope>
    <source>
        <strain evidence="12 13">DSM 27697</strain>
    </source>
</reference>
<feature type="coiled-coil region" evidence="9">
    <location>
        <begin position="322"/>
        <end position="349"/>
    </location>
</feature>
<dbReference type="CDD" id="cd12915">
    <property type="entry name" value="PDC2_DGC_like"/>
    <property type="match status" value="1"/>
</dbReference>
<dbReference type="EC" id="2.7.7.65" evidence="3"/>
<accession>A0A4R1GP53</accession>
<dbReference type="AlphaFoldDB" id="A0A4R1GP53"/>